<feature type="domain" description="Glycosyltransferase 2-like" evidence="6">
    <location>
        <begin position="6"/>
        <end position="112"/>
    </location>
</feature>
<keyword evidence="2" id="KW-1003">Cell membrane</keyword>
<dbReference type="PANTHER" id="PTHR43646">
    <property type="entry name" value="GLYCOSYLTRANSFERASE"/>
    <property type="match status" value="1"/>
</dbReference>
<keyword evidence="8" id="KW-1185">Reference proteome</keyword>
<dbReference type="SUPFAM" id="SSF53448">
    <property type="entry name" value="Nucleotide-diphospho-sugar transferases"/>
    <property type="match status" value="1"/>
</dbReference>
<comment type="caution">
    <text evidence="7">The sequence shown here is derived from an EMBL/GenBank/DDBJ whole genome shotgun (WGS) entry which is preliminary data.</text>
</comment>
<comment type="subcellular location">
    <subcellularLocation>
        <location evidence="1">Cell membrane</location>
    </subcellularLocation>
</comment>
<name>A0A916Y4I6_9SPHN</name>
<dbReference type="OrthoDB" id="9813349at2"/>
<gene>
    <name evidence="7" type="ORF">GCM10010989_01300</name>
</gene>
<keyword evidence="5" id="KW-0472">Membrane</keyword>
<evidence type="ECO:0000256" key="2">
    <source>
        <dbReference type="ARBA" id="ARBA00022475"/>
    </source>
</evidence>
<dbReference type="InterPro" id="IPR001173">
    <property type="entry name" value="Glyco_trans_2-like"/>
</dbReference>
<organism evidence="7 8">
    <name type="scientific">Croceicoccus pelagius</name>
    <dbReference type="NCBI Taxonomy" id="1703341"/>
    <lineage>
        <taxon>Bacteria</taxon>
        <taxon>Pseudomonadati</taxon>
        <taxon>Pseudomonadota</taxon>
        <taxon>Alphaproteobacteria</taxon>
        <taxon>Sphingomonadales</taxon>
        <taxon>Erythrobacteraceae</taxon>
        <taxon>Croceicoccus</taxon>
    </lineage>
</organism>
<dbReference type="PANTHER" id="PTHR43646:SF2">
    <property type="entry name" value="GLYCOSYLTRANSFERASE 2-LIKE DOMAIN-CONTAINING PROTEIN"/>
    <property type="match status" value="1"/>
</dbReference>
<sequence>MGARVSVVTAVWNAREALKKTVASVAAMGGIDHVVVDGASSDGTPEYLGQTGTRWISEPDKGIADAMTKGIGMATGEYVLILQAGDLFAPGVTLDELEAELDGSDIVSFDVLVTHPDGDVRFLSRGLGAKLETSMSVPHQGAFVRRDLYDRIGAFEAQYKVGMDYEFMLRAKRAGASCKVVGRISSIMPADGISARRDWPSLQKRLAENRLIHSVHARGLRDRIVQKIYWSIYPLYKRLRHIGGRR</sequence>
<reference evidence="7 8" key="1">
    <citation type="journal article" date="2014" name="Int. J. Syst. Evol. Microbiol.">
        <title>Complete genome sequence of Corynebacterium casei LMG S-19264T (=DSM 44701T), isolated from a smear-ripened cheese.</title>
        <authorList>
            <consortium name="US DOE Joint Genome Institute (JGI-PGF)"/>
            <person name="Walter F."/>
            <person name="Albersmeier A."/>
            <person name="Kalinowski J."/>
            <person name="Ruckert C."/>
        </authorList>
    </citation>
    <scope>NUCLEOTIDE SEQUENCE [LARGE SCALE GENOMIC DNA]</scope>
    <source>
        <strain evidence="7 8">CGMCC 1.15358</strain>
    </source>
</reference>
<protein>
    <submittedName>
        <fullName evidence="7">Glycosyl transferase</fullName>
    </submittedName>
</protein>
<dbReference type="RefSeq" id="WP_066765837.1">
    <property type="nucleotide sequence ID" value="NZ_BMIO01000001.1"/>
</dbReference>
<evidence type="ECO:0000313" key="8">
    <source>
        <dbReference type="Proteomes" id="UP000598997"/>
    </source>
</evidence>
<evidence type="ECO:0000256" key="4">
    <source>
        <dbReference type="ARBA" id="ARBA00022679"/>
    </source>
</evidence>
<dbReference type="GO" id="GO:0005886">
    <property type="term" value="C:plasma membrane"/>
    <property type="evidence" value="ECO:0007669"/>
    <property type="project" value="UniProtKB-SubCell"/>
</dbReference>
<dbReference type="EMBL" id="BMIO01000001">
    <property type="protein sequence ID" value="GGD30915.1"/>
    <property type="molecule type" value="Genomic_DNA"/>
</dbReference>
<dbReference type="AlphaFoldDB" id="A0A916Y4I6"/>
<keyword evidence="4 7" id="KW-0808">Transferase</keyword>
<dbReference type="GO" id="GO:0016757">
    <property type="term" value="F:glycosyltransferase activity"/>
    <property type="evidence" value="ECO:0007669"/>
    <property type="project" value="UniProtKB-KW"/>
</dbReference>
<dbReference type="Proteomes" id="UP000598997">
    <property type="component" value="Unassembled WGS sequence"/>
</dbReference>
<evidence type="ECO:0000256" key="3">
    <source>
        <dbReference type="ARBA" id="ARBA00022676"/>
    </source>
</evidence>
<evidence type="ECO:0000256" key="5">
    <source>
        <dbReference type="ARBA" id="ARBA00023136"/>
    </source>
</evidence>
<evidence type="ECO:0000256" key="1">
    <source>
        <dbReference type="ARBA" id="ARBA00004236"/>
    </source>
</evidence>
<evidence type="ECO:0000259" key="6">
    <source>
        <dbReference type="Pfam" id="PF00535"/>
    </source>
</evidence>
<dbReference type="InterPro" id="IPR029044">
    <property type="entry name" value="Nucleotide-diphossugar_trans"/>
</dbReference>
<evidence type="ECO:0000313" key="7">
    <source>
        <dbReference type="EMBL" id="GGD30915.1"/>
    </source>
</evidence>
<dbReference type="Gene3D" id="3.90.550.10">
    <property type="entry name" value="Spore Coat Polysaccharide Biosynthesis Protein SpsA, Chain A"/>
    <property type="match status" value="1"/>
</dbReference>
<proteinExistence type="predicted"/>
<keyword evidence="3" id="KW-0328">Glycosyltransferase</keyword>
<accession>A0A916Y4I6</accession>
<dbReference type="Pfam" id="PF00535">
    <property type="entry name" value="Glycos_transf_2"/>
    <property type="match status" value="1"/>
</dbReference>
<dbReference type="CDD" id="cd06433">
    <property type="entry name" value="GT_2_WfgS_like"/>
    <property type="match status" value="1"/>
</dbReference>